<reference evidence="2" key="1">
    <citation type="submission" date="2019-12" db="EMBL/GenBank/DDBJ databases">
        <title>Genome sequencing and annotation of Brassica cretica.</title>
        <authorList>
            <person name="Studholme D.J."/>
            <person name="Sarris P."/>
        </authorList>
    </citation>
    <scope>NUCLEOTIDE SEQUENCE</scope>
    <source>
        <strain evidence="2">PFS-109/04</strain>
        <tissue evidence="2">Leaf</tissue>
    </source>
</reference>
<dbReference type="PANTHER" id="PTHR33067:SF31">
    <property type="entry name" value="RNA-DIRECTED DNA POLYMERASE"/>
    <property type="match status" value="1"/>
</dbReference>
<dbReference type="EMBL" id="QGKX02001290">
    <property type="protein sequence ID" value="KAF3535622.1"/>
    <property type="molecule type" value="Genomic_DNA"/>
</dbReference>
<accession>A0A8S9Q7H4</accession>
<protein>
    <recommendedName>
        <fullName evidence="4">Aspartic peptidase DDI1-type domain-containing protein</fullName>
    </recommendedName>
</protein>
<organism evidence="2 3">
    <name type="scientific">Brassica cretica</name>
    <name type="common">Mustard</name>
    <dbReference type="NCBI Taxonomy" id="69181"/>
    <lineage>
        <taxon>Eukaryota</taxon>
        <taxon>Viridiplantae</taxon>
        <taxon>Streptophyta</taxon>
        <taxon>Embryophyta</taxon>
        <taxon>Tracheophyta</taxon>
        <taxon>Spermatophyta</taxon>
        <taxon>Magnoliopsida</taxon>
        <taxon>eudicotyledons</taxon>
        <taxon>Gunneridae</taxon>
        <taxon>Pentapetalae</taxon>
        <taxon>rosids</taxon>
        <taxon>malvids</taxon>
        <taxon>Brassicales</taxon>
        <taxon>Brassicaceae</taxon>
        <taxon>Brassiceae</taxon>
        <taxon>Brassica</taxon>
    </lineage>
</organism>
<gene>
    <name evidence="2" type="ORF">F2Q69_00022246</name>
</gene>
<feature type="region of interest" description="Disordered" evidence="1">
    <location>
        <begin position="58"/>
        <end position="83"/>
    </location>
</feature>
<dbReference type="AlphaFoldDB" id="A0A8S9Q7H4"/>
<name>A0A8S9Q7H4_BRACR</name>
<dbReference type="InterPro" id="IPR021109">
    <property type="entry name" value="Peptidase_aspartic_dom_sf"/>
</dbReference>
<dbReference type="Gene3D" id="2.40.70.10">
    <property type="entry name" value="Acid Proteases"/>
    <property type="match status" value="1"/>
</dbReference>
<dbReference type="Proteomes" id="UP000712600">
    <property type="component" value="Unassembled WGS sequence"/>
</dbReference>
<evidence type="ECO:0000256" key="1">
    <source>
        <dbReference type="SAM" id="MobiDB-lite"/>
    </source>
</evidence>
<dbReference type="PANTHER" id="PTHR33067">
    <property type="entry name" value="RNA-DIRECTED DNA POLYMERASE-RELATED"/>
    <property type="match status" value="1"/>
</dbReference>
<sequence>MTCQLRLPDLDAHRLNATRNTSQTSVCLRTAEKTNMQPAYAPEQEQSTLAETSFIESVDGRHQPSVDRHQMDGHEPVTERQTTKERISIKKRMKSWKPYIPKHFRGEVYKVEHDGFHKRVKSIPKDFSFEVASNKYKFCNFFRESRETGKEIELLFNKVSRQHKSTLKKEQDPGKFLIRCCIHSHNLPNAFCDTGSAISIMALDSAELLGIKMKPSQDSFTFVDNPKANSAGMIKNVKVEIGEYIIPVDFHGLDIKLCKTCPLLFRRASMATVRAVCDLKKNKMCLTNVDETVFYDPVEKKKSEKFISCLEMFEDPTPPADSNRKPTKPGLASVDIQIQHRSTLNL</sequence>
<proteinExistence type="predicted"/>
<dbReference type="CDD" id="cd00303">
    <property type="entry name" value="retropepsin_like"/>
    <property type="match status" value="1"/>
</dbReference>
<evidence type="ECO:0008006" key="4">
    <source>
        <dbReference type="Google" id="ProtNLM"/>
    </source>
</evidence>
<evidence type="ECO:0000313" key="3">
    <source>
        <dbReference type="Proteomes" id="UP000712600"/>
    </source>
</evidence>
<comment type="caution">
    <text evidence="2">The sequence shown here is derived from an EMBL/GenBank/DDBJ whole genome shotgun (WGS) entry which is preliminary data.</text>
</comment>
<evidence type="ECO:0000313" key="2">
    <source>
        <dbReference type="EMBL" id="KAF3535622.1"/>
    </source>
</evidence>